<evidence type="ECO:0000313" key="8">
    <source>
        <dbReference type="Proteomes" id="UP001204144"/>
    </source>
</evidence>
<keyword evidence="4" id="KW-0067">ATP-binding</keyword>
<evidence type="ECO:0000256" key="1">
    <source>
        <dbReference type="ARBA" id="ARBA00022741"/>
    </source>
</evidence>
<dbReference type="GO" id="GO:0005524">
    <property type="term" value="F:ATP binding"/>
    <property type="evidence" value="ECO:0007669"/>
    <property type="project" value="UniProtKB-KW"/>
</dbReference>
<dbReference type="RefSeq" id="WP_255036062.1">
    <property type="nucleotide sequence ID" value="NZ_RJUF01000008.1"/>
</dbReference>
<name>A0AAE3GZU0_9BACT</name>
<evidence type="ECO:0000256" key="2">
    <source>
        <dbReference type="ARBA" id="ARBA00022801"/>
    </source>
</evidence>
<proteinExistence type="predicted"/>
<gene>
    <name evidence="7" type="ORF">EGI31_05000</name>
</gene>
<sequence length="344" mass="38566">MAYFFKLPTITELTIGQQAALNEPNAIAISGGPGTGKSVVSLWRHIRNYGTGSKRSLLLTYTKTLETYLAASAKSENSNAGNAVDRTYLWTTRHVTRYDEIIVDEAQDVEGDRYTTIKNYSGVVSYGADDQQIVFRNRATTQQQLGAIFPNNRSYVLDENFRNSYEIMLFVKALFPQKLVPQTTLNNLLQEGRRGNKPILLISNNNAAKQTKAIIDIINQFKSTTHNIAVLVPLQNHVTIFANLIRNAGIQCSSFSTDDGSLGEIDNVHVTTFKSSKGTEFDTVIIPDFENMINNIAQLNVIDENDYYVAITRAKRNLFLVSTSTPNFLERSEQQKLTYSKEIL</sequence>
<dbReference type="Pfam" id="PF13361">
    <property type="entry name" value="UvrD_C"/>
    <property type="match status" value="1"/>
</dbReference>
<evidence type="ECO:0000256" key="4">
    <source>
        <dbReference type="ARBA" id="ARBA00022840"/>
    </source>
</evidence>
<accession>A0AAE3GZU0</accession>
<comment type="caution">
    <text evidence="7">The sequence shown here is derived from an EMBL/GenBank/DDBJ whole genome shotgun (WGS) entry which is preliminary data.</text>
</comment>
<dbReference type="EMBL" id="RJUF01000008">
    <property type="protein sequence ID" value="MCP9762302.1"/>
    <property type="molecule type" value="Genomic_DNA"/>
</dbReference>
<organism evidence="7 8">
    <name type="scientific">Lacihabitans soyangensis</name>
    <dbReference type="NCBI Taxonomy" id="869394"/>
    <lineage>
        <taxon>Bacteria</taxon>
        <taxon>Pseudomonadati</taxon>
        <taxon>Bacteroidota</taxon>
        <taxon>Cytophagia</taxon>
        <taxon>Cytophagales</taxon>
        <taxon>Leadbetterellaceae</taxon>
        <taxon>Lacihabitans</taxon>
    </lineage>
</organism>
<dbReference type="InterPro" id="IPR027417">
    <property type="entry name" value="P-loop_NTPase"/>
</dbReference>
<dbReference type="GO" id="GO:0003678">
    <property type="term" value="F:DNA helicase activity"/>
    <property type="evidence" value="ECO:0007669"/>
    <property type="project" value="InterPro"/>
</dbReference>
<evidence type="ECO:0000256" key="3">
    <source>
        <dbReference type="ARBA" id="ARBA00022806"/>
    </source>
</evidence>
<keyword evidence="8" id="KW-1185">Reference proteome</keyword>
<dbReference type="SUPFAM" id="SSF52540">
    <property type="entry name" value="P-loop containing nucleoside triphosphate hydrolases"/>
    <property type="match status" value="1"/>
</dbReference>
<dbReference type="Gene3D" id="3.40.50.300">
    <property type="entry name" value="P-loop containing nucleotide triphosphate hydrolases"/>
    <property type="match status" value="2"/>
</dbReference>
<evidence type="ECO:0000259" key="5">
    <source>
        <dbReference type="Pfam" id="PF09848"/>
    </source>
</evidence>
<reference evidence="7 8" key="1">
    <citation type="submission" date="2018-11" db="EMBL/GenBank/DDBJ databases">
        <title>Novel bacteria species description.</title>
        <authorList>
            <person name="Han J.-H."/>
        </authorList>
    </citation>
    <scope>NUCLEOTIDE SEQUENCE [LARGE SCALE GENOMIC DNA]</scope>
    <source>
        <strain evidence="7 8">KCTC23259</strain>
    </source>
</reference>
<keyword evidence="3" id="KW-0347">Helicase</keyword>
<keyword evidence="2" id="KW-0378">Hydrolase</keyword>
<protein>
    <submittedName>
        <fullName evidence="7">DUF2075 domain-containing protein</fullName>
    </submittedName>
</protein>
<dbReference type="InterPro" id="IPR014017">
    <property type="entry name" value="DNA_helicase_UvrD-like_C"/>
</dbReference>
<dbReference type="AlphaFoldDB" id="A0AAE3GZU0"/>
<evidence type="ECO:0000259" key="6">
    <source>
        <dbReference type="Pfam" id="PF13361"/>
    </source>
</evidence>
<dbReference type="GO" id="GO:0003677">
    <property type="term" value="F:DNA binding"/>
    <property type="evidence" value="ECO:0007669"/>
    <property type="project" value="InterPro"/>
</dbReference>
<dbReference type="PANTHER" id="PTHR11070">
    <property type="entry name" value="UVRD / RECB / PCRA DNA HELICASE FAMILY MEMBER"/>
    <property type="match status" value="1"/>
</dbReference>
<feature type="domain" description="UvrD-like helicase C-terminal" evidence="6">
    <location>
        <begin position="263"/>
        <end position="324"/>
    </location>
</feature>
<evidence type="ECO:0000313" key="7">
    <source>
        <dbReference type="EMBL" id="MCP9762302.1"/>
    </source>
</evidence>
<dbReference type="InterPro" id="IPR018647">
    <property type="entry name" value="SLFN_3-like_DNA/RNA_helicase"/>
</dbReference>
<dbReference type="Pfam" id="PF09848">
    <property type="entry name" value="SLFN-g3_helicase"/>
    <property type="match status" value="1"/>
</dbReference>
<keyword evidence="1" id="KW-0547">Nucleotide-binding</keyword>
<dbReference type="InterPro" id="IPR000212">
    <property type="entry name" value="DNA_helicase_UvrD/REP"/>
</dbReference>
<feature type="domain" description="Schlafen group 3-like DNA/RNA helicase" evidence="5">
    <location>
        <begin position="26"/>
        <end position="183"/>
    </location>
</feature>
<dbReference type="Proteomes" id="UP001204144">
    <property type="component" value="Unassembled WGS sequence"/>
</dbReference>
<dbReference type="GO" id="GO:0016787">
    <property type="term" value="F:hydrolase activity"/>
    <property type="evidence" value="ECO:0007669"/>
    <property type="project" value="UniProtKB-KW"/>
</dbReference>